<dbReference type="WBParaSite" id="SCUD_0001677201-mRNA-1">
    <property type="protein sequence ID" value="SCUD_0001677201-mRNA-1"/>
    <property type="gene ID" value="SCUD_0001677201"/>
</dbReference>
<protein>
    <submittedName>
        <fullName evidence="3">Secreted protein</fullName>
    </submittedName>
</protein>
<organism evidence="3">
    <name type="scientific">Schistosoma curassoni</name>
    <dbReference type="NCBI Taxonomy" id="6186"/>
    <lineage>
        <taxon>Eukaryota</taxon>
        <taxon>Metazoa</taxon>
        <taxon>Spiralia</taxon>
        <taxon>Lophotrochozoa</taxon>
        <taxon>Platyhelminthes</taxon>
        <taxon>Trematoda</taxon>
        <taxon>Digenea</taxon>
        <taxon>Strigeidida</taxon>
        <taxon>Schistosomatoidea</taxon>
        <taxon>Schistosomatidae</taxon>
        <taxon>Schistosoma</taxon>
    </lineage>
</organism>
<evidence type="ECO:0000313" key="2">
    <source>
        <dbReference type="Proteomes" id="UP000279833"/>
    </source>
</evidence>
<reference evidence="1 2" key="2">
    <citation type="submission" date="2018-11" db="EMBL/GenBank/DDBJ databases">
        <authorList>
            <consortium name="Pathogen Informatics"/>
        </authorList>
    </citation>
    <scope>NUCLEOTIDE SEQUENCE [LARGE SCALE GENOMIC DNA]</scope>
    <source>
        <strain evidence="1">Dakar</strain>
        <strain evidence="2">Dakar, Senegal</strain>
    </source>
</reference>
<proteinExistence type="predicted"/>
<gene>
    <name evidence="1" type="ORF">SCUD_LOCUS16769</name>
</gene>
<dbReference type="AlphaFoldDB" id="A0A183KNY9"/>
<evidence type="ECO:0000313" key="1">
    <source>
        <dbReference type="EMBL" id="VDP62171.1"/>
    </source>
</evidence>
<sequence length="60" mass="6804">MSTAKKLDLMLFFVKRVVILASIIGDIPVKYKFPLIKSPRSTLSQTLLTQVALFDSLFFL</sequence>
<keyword evidence="2" id="KW-1185">Reference proteome</keyword>
<evidence type="ECO:0000313" key="3">
    <source>
        <dbReference type="WBParaSite" id="SCUD_0001677201-mRNA-1"/>
    </source>
</evidence>
<dbReference type="Proteomes" id="UP000279833">
    <property type="component" value="Unassembled WGS sequence"/>
</dbReference>
<name>A0A183KNY9_9TREM</name>
<dbReference type="EMBL" id="UZAK01039023">
    <property type="protein sequence ID" value="VDP62171.1"/>
    <property type="molecule type" value="Genomic_DNA"/>
</dbReference>
<reference evidence="3" key="1">
    <citation type="submission" date="2016-06" db="UniProtKB">
        <authorList>
            <consortium name="WormBaseParasite"/>
        </authorList>
    </citation>
    <scope>IDENTIFICATION</scope>
</reference>
<accession>A0A183KNY9</accession>